<name>A0ABW2FSM2_9ACTN</name>
<dbReference type="Proteomes" id="UP001596435">
    <property type="component" value="Unassembled WGS sequence"/>
</dbReference>
<keyword evidence="2" id="KW-1185">Reference proteome</keyword>
<evidence type="ECO:0000313" key="2">
    <source>
        <dbReference type="Proteomes" id="UP001596435"/>
    </source>
</evidence>
<evidence type="ECO:0000313" key="1">
    <source>
        <dbReference type="EMBL" id="MFC7179112.1"/>
    </source>
</evidence>
<protein>
    <submittedName>
        <fullName evidence="1">Uncharacterized protein</fullName>
    </submittedName>
</protein>
<accession>A0ABW2FSM2</accession>
<dbReference type="RefSeq" id="WP_380230604.1">
    <property type="nucleotide sequence ID" value="NZ_JBHTAJ010000008.1"/>
</dbReference>
<proteinExistence type="predicted"/>
<sequence length="44" mass="5013">MRLLERIFGPQLSYPESRFATEVALRALHLARSERSRKDDAAGP</sequence>
<comment type="caution">
    <text evidence="1">The sequence shown here is derived from an EMBL/GenBank/DDBJ whole genome shotgun (WGS) entry which is preliminary data.</text>
</comment>
<reference evidence="2" key="1">
    <citation type="journal article" date="2019" name="Int. J. Syst. Evol. Microbiol.">
        <title>The Global Catalogue of Microorganisms (GCM) 10K type strain sequencing project: providing services to taxonomists for standard genome sequencing and annotation.</title>
        <authorList>
            <consortium name="The Broad Institute Genomics Platform"/>
            <consortium name="The Broad Institute Genome Sequencing Center for Infectious Disease"/>
            <person name="Wu L."/>
            <person name="Ma J."/>
        </authorList>
    </citation>
    <scope>NUCLEOTIDE SEQUENCE [LARGE SCALE GENOMIC DNA]</scope>
    <source>
        <strain evidence="2">CGMCC 1.12859</strain>
    </source>
</reference>
<dbReference type="EMBL" id="JBHTAJ010000008">
    <property type="protein sequence ID" value="MFC7179112.1"/>
    <property type="molecule type" value="Genomic_DNA"/>
</dbReference>
<gene>
    <name evidence="1" type="ORF">ACFQMG_05980</name>
</gene>
<organism evidence="1 2">
    <name type="scientific">Kitasatospora paranensis</name>
    <dbReference type="NCBI Taxonomy" id="258053"/>
    <lineage>
        <taxon>Bacteria</taxon>
        <taxon>Bacillati</taxon>
        <taxon>Actinomycetota</taxon>
        <taxon>Actinomycetes</taxon>
        <taxon>Kitasatosporales</taxon>
        <taxon>Streptomycetaceae</taxon>
        <taxon>Kitasatospora</taxon>
    </lineage>
</organism>